<dbReference type="InterPro" id="IPR032675">
    <property type="entry name" value="LRR_dom_sf"/>
</dbReference>
<dbReference type="PANTHER" id="PTHR32141">
    <property type="match status" value="1"/>
</dbReference>
<dbReference type="InterPro" id="IPR053781">
    <property type="entry name" value="F-box_AtFBL13-like"/>
</dbReference>
<feature type="domain" description="F-box" evidence="1">
    <location>
        <begin position="21"/>
        <end position="74"/>
    </location>
</feature>
<dbReference type="Pfam" id="PF00646">
    <property type="entry name" value="F-box"/>
    <property type="match status" value="1"/>
</dbReference>
<dbReference type="AlphaFoldDB" id="A0ABC9FN81"/>
<dbReference type="PANTHER" id="PTHR32141:SF39">
    <property type="entry name" value="F-BOX DOMAIN-CONTAINING PROTEIN"/>
    <property type="match status" value="1"/>
</dbReference>
<reference evidence="2" key="1">
    <citation type="submission" date="2024-10" db="EMBL/GenBank/DDBJ databases">
        <authorList>
            <person name="Ryan C."/>
        </authorList>
    </citation>
    <scope>NUCLEOTIDE SEQUENCE [LARGE SCALE GENOMIC DNA]</scope>
</reference>
<dbReference type="Proteomes" id="UP001497457">
    <property type="component" value="Chromosome 7b"/>
</dbReference>
<dbReference type="InterPro" id="IPR001810">
    <property type="entry name" value="F-box_dom"/>
</dbReference>
<accession>A0ABC9FN81</accession>
<dbReference type="CDD" id="cd22160">
    <property type="entry name" value="F-box_AtFBL13-like"/>
    <property type="match status" value="1"/>
</dbReference>
<gene>
    <name evidence="2" type="ORF">URODEC1_LOCUS106825</name>
</gene>
<dbReference type="InterPro" id="IPR006566">
    <property type="entry name" value="FBD"/>
</dbReference>
<dbReference type="Pfam" id="PF08387">
    <property type="entry name" value="FBD"/>
    <property type="match status" value="1"/>
</dbReference>
<name>A0ABC9FN81_9POAL</name>
<dbReference type="SUPFAM" id="SSF81383">
    <property type="entry name" value="F-box domain"/>
    <property type="match status" value="1"/>
</dbReference>
<evidence type="ECO:0000313" key="3">
    <source>
        <dbReference type="Proteomes" id="UP001497457"/>
    </source>
</evidence>
<dbReference type="InterPro" id="IPR055411">
    <property type="entry name" value="LRR_FXL15/At3g58940/PEG3-like"/>
</dbReference>
<dbReference type="PROSITE" id="PS50181">
    <property type="entry name" value="FBOX"/>
    <property type="match status" value="1"/>
</dbReference>
<evidence type="ECO:0000313" key="2">
    <source>
        <dbReference type="EMBL" id="CAL5077809.1"/>
    </source>
</evidence>
<dbReference type="InterPro" id="IPR055302">
    <property type="entry name" value="F-box_dom-containing"/>
</dbReference>
<proteinExistence type="predicted"/>
<dbReference type="InterPro" id="IPR036047">
    <property type="entry name" value="F-box-like_dom_sf"/>
</dbReference>
<organism evidence="2 3">
    <name type="scientific">Urochloa decumbens</name>
    <dbReference type="NCBI Taxonomy" id="240449"/>
    <lineage>
        <taxon>Eukaryota</taxon>
        <taxon>Viridiplantae</taxon>
        <taxon>Streptophyta</taxon>
        <taxon>Embryophyta</taxon>
        <taxon>Tracheophyta</taxon>
        <taxon>Spermatophyta</taxon>
        <taxon>Magnoliopsida</taxon>
        <taxon>Liliopsida</taxon>
        <taxon>Poales</taxon>
        <taxon>Poaceae</taxon>
        <taxon>PACMAD clade</taxon>
        <taxon>Panicoideae</taxon>
        <taxon>Panicodae</taxon>
        <taxon>Paniceae</taxon>
        <taxon>Melinidinae</taxon>
        <taxon>Urochloa</taxon>
    </lineage>
</organism>
<protein>
    <recommendedName>
        <fullName evidence="1">F-box domain-containing protein</fullName>
    </recommendedName>
</protein>
<keyword evidence="3" id="KW-1185">Reference proteome</keyword>
<evidence type="ECO:0000259" key="1">
    <source>
        <dbReference type="PROSITE" id="PS50181"/>
    </source>
</evidence>
<dbReference type="EMBL" id="OZ075117">
    <property type="protein sequence ID" value="CAL5077809.1"/>
    <property type="molecule type" value="Genomic_DNA"/>
</dbReference>
<dbReference type="Pfam" id="PF24758">
    <property type="entry name" value="LRR_At5g56370"/>
    <property type="match status" value="1"/>
</dbReference>
<sequence>MGVETRGKRRRRLEEEQELVVDRISGLPDGVLGDIVSLLPTKDGARTQLLSSRWRHLWRSAPLNLELHISWRRVPAGAISHVLAAHPGPSRRFSIDYSSLLKFSYYNPDAAASTLDGWLRSPAINGLQELEILFDHSLLRWAIKPLPLPPSVLRLSSTLTIAIFGACVLPDCANNNNGKVLQWPFLKKLTLFSVTVSESSLHALLAGCSAIDSLLLQENNGFSQLRIMSPSLRSIGVSSLPGLDDDNTDDDDTVLEQLVVEDAPCLERLLFSDGLGMSISVISAPRLNVLGELQDDRHMLQFGTSALQVQGSTVASLTAVVQSVRVLALPRMKPCLDAVINLMKCFPHLEKLHIEITHVGEENEPYDKYQDHANTLDIRLRNIVLAYFYDRKSHIEFAKFLILNARVLESMTLQLKFGRVGNNAWIREQRRLLQVEKRASKGARFDFVSRIGSFSLPVDKQVHDLSILDPFQRIH</sequence>
<dbReference type="Gene3D" id="3.80.10.10">
    <property type="entry name" value="Ribonuclease Inhibitor"/>
    <property type="match status" value="1"/>
</dbReference>